<evidence type="ECO:0000313" key="3">
    <source>
        <dbReference type="Proteomes" id="UP000803884"/>
    </source>
</evidence>
<sequence>MMQAAPVRKRRRSSDADGHGREIEPADKKARPTLTSLSSESLWQPQHIFSSPSRSYHSQQDKYDSDDHSSMLSEPGSPQVISADEADPDAMSEDEDLASFSQQRAGSPDYEPGSLQTPWKARTQAGHRIPTPMIPRPKTSPIQTHIRRRHPQENIGSDRLDVPSPIDEDEVPTPPSAAEAAGSQLELLSVSDVEMQGADPLPQIAVSPSQPPPNTSQAPQYSDEPGSMMVRKQRQRSGALSAGYGSPMRDPSAMATDSGEASTAGVNKRGISMGYRPDCEKCRLGVPGHLNHFF</sequence>
<evidence type="ECO:0000256" key="1">
    <source>
        <dbReference type="SAM" id="MobiDB-lite"/>
    </source>
</evidence>
<dbReference type="GeneID" id="96007387"/>
<proteinExistence type="predicted"/>
<keyword evidence="3" id="KW-1185">Reference proteome</keyword>
<dbReference type="RefSeq" id="XP_069228816.1">
    <property type="nucleotide sequence ID" value="XM_069374549.1"/>
</dbReference>
<name>A0AB34KQ87_9PEZI</name>
<protein>
    <submittedName>
        <fullName evidence="2">Uncharacterized protein</fullName>
    </submittedName>
</protein>
<dbReference type="Proteomes" id="UP000803884">
    <property type="component" value="Unassembled WGS sequence"/>
</dbReference>
<feature type="compositionally biased region" description="Polar residues" evidence="1">
    <location>
        <begin position="33"/>
        <end position="58"/>
    </location>
</feature>
<reference evidence="2 3" key="1">
    <citation type="journal article" date="2020" name="Microbiol. Resour. Announc.">
        <title>Draft Genome Sequence of a Cladosporium Species Isolated from the Mesophotic Ascidian Didemnum maculosum.</title>
        <authorList>
            <person name="Gioti A."/>
            <person name="Siaperas R."/>
            <person name="Nikolaivits E."/>
            <person name="Le Goff G."/>
            <person name="Ouazzani J."/>
            <person name="Kotoulas G."/>
            <person name="Topakas E."/>
        </authorList>
    </citation>
    <scope>NUCLEOTIDE SEQUENCE [LARGE SCALE GENOMIC DNA]</scope>
    <source>
        <strain evidence="2 3">TM138-S3</strain>
    </source>
</reference>
<organism evidence="2 3">
    <name type="scientific">Cladosporium halotolerans</name>
    <dbReference type="NCBI Taxonomy" id="1052096"/>
    <lineage>
        <taxon>Eukaryota</taxon>
        <taxon>Fungi</taxon>
        <taxon>Dikarya</taxon>
        <taxon>Ascomycota</taxon>
        <taxon>Pezizomycotina</taxon>
        <taxon>Dothideomycetes</taxon>
        <taxon>Dothideomycetidae</taxon>
        <taxon>Cladosporiales</taxon>
        <taxon>Cladosporiaceae</taxon>
        <taxon>Cladosporium</taxon>
    </lineage>
</organism>
<feature type="compositionally biased region" description="Basic and acidic residues" evidence="1">
    <location>
        <begin position="59"/>
        <end position="69"/>
    </location>
</feature>
<gene>
    <name evidence="2" type="ORF">WHR41_05944</name>
</gene>
<dbReference type="AlphaFoldDB" id="A0AB34KQ87"/>
<comment type="caution">
    <text evidence="2">The sequence shown here is derived from an EMBL/GenBank/DDBJ whole genome shotgun (WGS) entry which is preliminary data.</text>
</comment>
<feature type="compositionally biased region" description="Acidic residues" evidence="1">
    <location>
        <begin position="84"/>
        <end position="97"/>
    </location>
</feature>
<feature type="compositionally biased region" description="Basic and acidic residues" evidence="1">
    <location>
        <begin position="13"/>
        <end position="30"/>
    </location>
</feature>
<evidence type="ECO:0000313" key="2">
    <source>
        <dbReference type="EMBL" id="KAL1585710.1"/>
    </source>
</evidence>
<accession>A0AB34KQ87</accession>
<dbReference type="EMBL" id="JAAQHG020000018">
    <property type="protein sequence ID" value="KAL1585710.1"/>
    <property type="molecule type" value="Genomic_DNA"/>
</dbReference>
<feature type="region of interest" description="Disordered" evidence="1">
    <location>
        <begin position="1"/>
        <end position="272"/>
    </location>
</feature>